<name>A0A1S9RUD6_PENBI</name>
<dbReference type="Proteomes" id="UP000190744">
    <property type="component" value="Unassembled WGS sequence"/>
</dbReference>
<protein>
    <submittedName>
        <fullName evidence="1">Uncharacterized protein</fullName>
    </submittedName>
</protein>
<proteinExistence type="predicted"/>
<organism evidence="1 2">
    <name type="scientific">Penicillium brasilianum</name>
    <dbReference type="NCBI Taxonomy" id="104259"/>
    <lineage>
        <taxon>Eukaryota</taxon>
        <taxon>Fungi</taxon>
        <taxon>Dikarya</taxon>
        <taxon>Ascomycota</taxon>
        <taxon>Pezizomycotina</taxon>
        <taxon>Eurotiomycetes</taxon>
        <taxon>Eurotiomycetidae</taxon>
        <taxon>Eurotiales</taxon>
        <taxon>Aspergillaceae</taxon>
        <taxon>Penicillium</taxon>
    </lineage>
</organism>
<gene>
    <name evidence="1" type="ORF">PEBR_10690</name>
</gene>
<comment type="caution">
    <text evidence="1">The sequence shown here is derived from an EMBL/GenBank/DDBJ whole genome shotgun (WGS) entry which is preliminary data.</text>
</comment>
<evidence type="ECO:0000313" key="1">
    <source>
        <dbReference type="EMBL" id="OOQ89115.1"/>
    </source>
</evidence>
<evidence type="ECO:0000313" key="2">
    <source>
        <dbReference type="Proteomes" id="UP000190744"/>
    </source>
</evidence>
<reference evidence="2" key="1">
    <citation type="submission" date="2015-09" db="EMBL/GenBank/DDBJ databases">
        <authorList>
            <person name="Fill T.P."/>
            <person name="Baretta J.F."/>
            <person name="de Almeida L.G."/>
            <person name="Rocha M."/>
            <person name="de Souza D.H."/>
            <person name="Malavazi I."/>
            <person name="Cerdeira L.T."/>
            <person name="Hong H."/>
            <person name="Samborskyy M."/>
            <person name="de Vasconcelos A.T."/>
            <person name="Leadlay P."/>
            <person name="Rodrigues-Filho E."/>
        </authorList>
    </citation>
    <scope>NUCLEOTIDE SEQUENCE [LARGE SCALE GENOMIC DNA]</scope>
    <source>
        <strain evidence="2">LaBioMMi 136</strain>
    </source>
</reference>
<dbReference type="EMBL" id="LJBN01000116">
    <property type="protein sequence ID" value="OOQ89115.1"/>
    <property type="molecule type" value="Genomic_DNA"/>
</dbReference>
<dbReference type="AlphaFoldDB" id="A0A1S9RUD6"/>
<sequence length="224" mass="24941">MSSKDAHFLRRLVGTKVTTFLDLGPRQEGSLVSSSTATLTTATSSASTLSFSGSPVPVIPRISYTWFVTEKLTERAVYLSQLDVDSGVGSPMTDADLATLAQQIQPPEVCGELEAFKLLMSQGCNCVPRFLGYCKRQQGKNEFVPGGYAKYLVWEKVPGDSLTVEYYWTLDPFTRKDIRQQRIAAMWCETRALESPRSFMISPQATFVSRDFEWHGQSRVLSNG</sequence>
<accession>A0A1S9RUD6</accession>